<dbReference type="PANTHER" id="PTHR12788">
    <property type="entry name" value="PROTEIN-TYROSINE SULFOTRANSFERASE 2"/>
    <property type="match status" value="1"/>
</dbReference>
<dbReference type="GO" id="GO:0008476">
    <property type="term" value="F:protein-tyrosine sulfotransferase activity"/>
    <property type="evidence" value="ECO:0007669"/>
    <property type="project" value="InterPro"/>
</dbReference>
<dbReference type="Pfam" id="PF13469">
    <property type="entry name" value="Sulfotransfer_3"/>
    <property type="match status" value="1"/>
</dbReference>
<dbReference type="Proteomes" id="UP000261811">
    <property type="component" value="Unassembled WGS sequence"/>
</dbReference>
<keyword evidence="3" id="KW-1185">Reference proteome</keyword>
<dbReference type="PANTHER" id="PTHR12788:SF10">
    <property type="entry name" value="PROTEIN-TYROSINE SULFOTRANSFERASE"/>
    <property type="match status" value="1"/>
</dbReference>
<dbReference type="EMBL" id="QURH01000180">
    <property type="protein sequence ID" value="RFU41870.1"/>
    <property type="molecule type" value="Genomic_DNA"/>
</dbReference>
<protein>
    <submittedName>
        <fullName evidence="2">Sulfotransferase</fullName>
    </submittedName>
</protein>
<dbReference type="InterPro" id="IPR026634">
    <property type="entry name" value="TPST-like"/>
</dbReference>
<evidence type="ECO:0000313" key="3">
    <source>
        <dbReference type="Proteomes" id="UP000261811"/>
    </source>
</evidence>
<dbReference type="AlphaFoldDB" id="A0A372JPI4"/>
<name>A0A372JPI4_9ACTN</name>
<dbReference type="InterPro" id="IPR027417">
    <property type="entry name" value="P-loop_NTPase"/>
</dbReference>
<evidence type="ECO:0000256" key="1">
    <source>
        <dbReference type="ARBA" id="ARBA00022679"/>
    </source>
</evidence>
<proteinExistence type="predicted"/>
<evidence type="ECO:0000313" key="2">
    <source>
        <dbReference type="EMBL" id="RFU41870.1"/>
    </source>
</evidence>
<keyword evidence="1 2" id="KW-0808">Transferase</keyword>
<comment type="caution">
    <text evidence="2">The sequence shown here is derived from an EMBL/GenBank/DDBJ whole genome shotgun (WGS) entry which is preliminary data.</text>
</comment>
<dbReference type="SUPFAM" id="SSF52540">
    <property type="entry name" value="P-loop containing nucleoside triphosphate hydrolases"/>
    <property type="match status" value="1"/>
</dbReference>
<dbReference type="Gene3D" id="3.40.50.300">
    <property type="entry name" value="P-loop containing nucleotide triphosphate hydrolases"/>
    <property type="match status" value="1"/>
</dbReference>
<reference evidence="2 3" key="1">
    <citation type="submission" date="2018-08" db="EMBL/GenBank/DDBJ databases">
        <title>Actinomadura jelena sp. nov., a novel Actinomycete isolated from soil in Chad.</title>
        <authorList>
            <person name="Shi L."/>
        </authorList>
    </citation>
    <scope>NUCLEOTIDE SEQUENCE [LARGE SCALE GENOMIC DNA]</scope>
    <source>
        <strain evidence="2 3">NEAU-G17</strain>
    </source>
</reference>
<organism evidence="2 3">
    <name type="scientific">Actinomadura logoneensis</name>
    <dbReference type="NCBI Taxonomy" id="2293572"/>
    <lineage>
        <taxon>Bacteria</taxon>
        <taxon>Bacillati</taxon>
        <taxon>Actinomycetota</taxon>
        <taxon>Actinomycetes</taxon>
        <taxon>Streptosporangiales</taxon>
        <taxon>Thermomonosporaceae</taxon>
        <taxon>Actinomadura</taxon>
    </lineage>
</organism>
<gene>
    <name evidence="2" type="ORF">DZF91_09450</name>
</gene>
<sequence>MPVLSAAALTGGLPAGASVRNPGHAHASMGNVRPFAAGRGSVPRPRVVRVKETESAAQTMVFIGGLHRSGTTLLASVMATHPAIGGFRHTGAPEDEGQHLQTVLPIDEHHGGPGRFAFSPDAHLTESSPYGSAAVARRLRTQWNRYWDLSKPLLLEKSPPNLTRFRLLQELFPDSKFILMMRDPVSVTLSTRKWTPALSHRDLVRHWLQAHRIAFEDSRSLRHFTVVRYEDLMDAPEKTTESLADFLGIADEFDTSRIRSSLDGLYAARWRSEVDQATLDDLRDAVAEHGYML</sequence>
<accession>A0A372JPI4</accession>